<dbReference type="Proteomes" id="UP000284706">
    <property type="component" value="Unassembled WGS sequence"/>
</dbReference>
<dbReference type="EMBL" id="NHYE01000381">
    <property type="protein sequence ID" value="PPR06050.1"/>
    <property type="molecule type" value="Genomic_DNA"/>
</dbReference>
<feature type="chain" id="PRO_5018812136" description="Peroxidase" evidence="18">
    <location>
        <begin position="18"/>
        <end position="357"/>
    </location>
</feature>
<feature type="disulfide bond" evidence="17">
    <location>
        <begin position="260"/>
        <end position="325"/>
    </location>
</feature>
<sequence length="357" mass="37699">MFKTLTALLFALPVVLGRAIDRRASVPAQCAFLLPIVDDLMDNLFENECGDAAHGALRLTFHDAIGIDPVLGGGGADGSIVIFNETELAFEANDGLDDVIDTVGPFFLKHASVLSPGDFVFLAGSLSLATCPGAPQVKLAIGRPPPKAASPDQLVPEPFDSVEKILARMQAGGNFSPQEVIALLSSHSVAGADTVIPGFEGIPFDSTPSVFDTQIFVEVQLRGTFFTGPGGNQGEVMTGVQGTTRLESDHNFARSTPTDCIWQSFVNNQKQMQDQFAAAFFKMSLLGQNENDLIDCSAVIPPAPTFTGNAFFPPSLTHGNVEQACATAAFPNLPTLPGPPEVVPPIPQADDDDDDDS</sequence>
<keyword evidence="6 15" id="KW-0479">Metal-binding</keyword>
<protein>
    <recommendedName>
        <fullName evidence="18">Peroxidase</fullName>
        <ecNumber evidence="18">1.11.1.-</ecNumber>
    </recommendedName>
</protein>
<evidence type="ECO:0000313" key="22">
    <source>
        <dbReference type="Proteomes" id="UP000284706"/>
    </source>
</evidence>
<feature type="binding site" description="axial binding residue" evidence="15">
    <location>
        <position position="187"/>
    </location>
    <ligand>
        <name>heme b</name>
        <dbReference type="ChEBI" id="CHEBI:60344"/>
    </ligand>
    <ligandPart>
        <name>Fe</name>
        <dbReference type="ChEBI" id="CHEBI:18248"/>
    </ligandPart>
</feature>
<name>A0A409YSS1_9AGAR</name>
<evidence type="ECO:0000256" key="16">
    <source>
        <dbReference type="PIRSR" id="PIRSR601621-3"/>
    </source>
</evidence>
<dbReference type="Gene3D" id="1.10.420.10">
    <property type="entry name" value="Peroxidase, domain 2"/>
    <property type="match status" value="1"/>
</dbReference>
<evidence type="ECO:0000256" key="10">
    <source>
        <dbReference type="ARBA" id="ARBA00023004"/>
    </source>
</evidence>
<dbReference type="OrthoDB" id="2113341at2759"/>
<dbReference type="InterPro" id="IPR019794">
    <property type="entry name" value="Peroxidases_AS"/>
</dbReference>
<feature type="site" description="Transition state stabilizer" evidence="16">
    <location>
        <position position="58"/>
    </location>
</feature>
<keyword evidence="13" id="KW-0376">Hydrogen peroxide</keyword>
<dbReference type="AlphaFoldDB" id="A0A409YSS1"/>
<dbReference type="InParanoid" id="A0A409YSS1"/>
<comment type="cofactor">
    <cofactor evidence="15 18">
        <name>Ca(2+)</name>
        <dbReference type="ChEBI" id="CHEBI:29108"/>
    </cofactor>
    <text evidence="15 18">Binds 2 calcium ions per subunit.</text>
</comment>
<dbReference type="InterPro" id="IPR002016">
    <property type="entry name" value="Haem_peroxidase"/>
</dbReference>
<dbReference type="PRINTS" id="PR00462">
    <property type="entry name" value="LIGNINASE"/>
</dbReference>
<evidence type="ECO:0000259" key="20">
    <source>
        <dbReference type="PROSITE" id="PS50873"/>
    </source>
</evidence>
<keyword evidence="8 15" id="KW-0106">Calcium</keyword>
<evidence type="ECO:0000256" key="5">
    <source>
        <dbReference type="ARBA" id="ARBA00022617"/>
    </source>
</evidence>
<keyword evidence="3" id="KW-0964">Secreted</keyword>
<feature type="binding site" evidence="15">
    <location>
        <position position="79"/>
    </location>
    <ligand>
        <name>Ca(2+)</name>
        <dbReference type="ChEBI" id="CHEBI:29108"/>
        <label>1</label>
    </ligand>
</feature>
<dbReference type="PANTHER" id="PTHR31356:SF66">
    <property type="entry name" value="CATALASE-PEROXIDASE"/>
    <property type="match status" value="1"/>
</dbReference>
<organism evidence="21 22">
    <name type="scientific">Gymnopilus dilepis</name>
    <dbReference type="NCBI Taxonomy" id="231916"/>
    <lineage>
        <taxon>Eukaryota</taxon>
        <taxon>Fungi</taxon>
        <taxon>Dikarya</taxon>
        <taxon>Basidiomycota</taxon>
        <taxon>Agaricomycotina</taxon>
        <taxon>Agaricomycetes</taxon>
        <taxon>Agaricomycetidae</taxon>
        <taxon>Agaricales</taxon>
        <taxon>Agaricineae</taxon>
        <taxon>Hymenogastraceae</taxon>
        <taxon>Gymnopilus</taxon>
    </lineage>
</organism>
<evidence type="ECO:0000256" key="14">
    <source>
        <dbReference type="PIRSR" id="PIRSR601621-1"/>
    </source>
</evidence>
<dbReference type="InterPro" id="IPR010255">
    <property type="entry name" value="Haem_peroxidase_sf"/>
</dbReference>
<evidence type="ECO:0000256" key="18">
    <source>
        <dbReference type="RuleBase" id="RU363051"/>
    </source>
</evidence>
<dbReference type="GO" id="GO:0000302">
    <property type="term" value="P:response to reactive oxygen species"/>
    <property type="evidence" value="ECO:0007669"/>
    <property type="project" value="TreeGrafter"/>
</dbReference>
<evidence type="ECO:0000256" key="3">
    <source>
        <dbReference type="ARBA" id="ARBA00022525"/>
    </source>
</evidence>
<dbReference type="PRINTS" id="PR00458">
    <property type="entry name" value="PEROXIDASE"/>
</dbReference>
<comment type="subcellular location">
    <subcellularLocation>
        <location evidence="1">Secreted</location>
    </subcellularLocation>
</comment>
<dbReference type="GO" id="GO:0020037">
    <property type="term" value="F:heme binding"/>
    <property type="evidence" value="ECO:0007669"/>
    <property type="project" value="UniProtKB-UniRule"/>
</dbReference>
<dbReference type="PROSITE" id="PS50873">
    <property type="entry name" value="PEROXIDASE_4"/>
    <property type="match status" value="1"/>
</dbReference>
<keyword evidence="4 18" id="KW-0575">Peroxidase</keyword>
<evidence type="ECO:0000256" key="13">
    <source>
        <dbReference type="ARBA" id="ARBA00023324"/>
    </source>
</evidence>
<feature type="disulfide bond" evidence="17">
    <location>
        <begin position="49"/>
        <end position="131"/>
    </location>
</feature>
<dbReference type="SUPFAM" id="SSF48113">
    <property type="entry name" value="Heme-dependent peroxidases"/>
    <property type="match status" value="1"/>
</dbReference>
<feature type="binding site" evidence="15">
    <location>
        <position position="75"/>
    </location>
    <ligand>
        <name>Ca(2+)</name>
        <dbReference type="ChEBI" id="CHEBI:29108"/>
        <label>1</label>
    </ligand>
</feature>
<comment type="similarity">
    <text evidence="2 18">Belongs to the peroxidase family. Ligninase subfamily.</text>
</comment>
<dbReference type="InterPro" id="IPR019793">
    <property type="entry name" value="Peroxidases_heam-ligand_BS"/>
</dbReference>
<dbReference type="Pfam" id="PF00141">
    <property type="entry name" value="peroxidase"/>
    <property type="match status" value="1"/>
</dbReference>
<dbReference type="Gene3D" id="1.10.520.10">
    <property type="match status" value="1"/>
</dbReference>
<accession>A0A409YSS1</accession>
<feature type="active site" description="Proton acceptor" evidence="14">
    <location>
        <position position="62"/>
    </location>
</feature>
<feature type="region of interest" description="Disordered" evidence="19">
    <location>
        <begin position="335"/>
        <end position="357"/>
    </location>
</feature>
<feature type="binding site" evidence="15">
    <location>
        <position position="188"/>
    </location>
    <ligand>
        <name>Ca(2+)</name>
        <dbReference type="ChEBI" id="CHEBI:29108"/>
        <label>2</label>
    </ligand>
</feature>
<evidence type="ECO:0000256" key="8">
    <source>
        <dbReference type="ARBA" id="ARBA00022837"/>
    </source>
</evidence>
<keyword evidence="12" id="KW-0325">Glycoprotein</keyword>
<keyword evidence="9 18" id="KW-0560">Oxidoreductase</keyword>
<dbReference type="EC" id="1.11.1.-" evidence="18"/>
<feature type="binding site" evidence="15">
    <location>
        <position position="77"/>
    </location>
    <ligand>
        <name>Ca(2+)</name>
        <dbReference type="ChEBI" id="CHEBI:29108"/>
        <label>1</label>
    </ligand>
</feature>
<feature type="binding site" evidence="15">
    <location>
        <position position="207"/>
    </location>
    <ligand>
        <name>Ca(2+)</name>
        <dbReference type="ChEBI" id="CHEBI:29108"/>
        <label>2</label>
    </ligand>
</feature>
<dbReference type="InterPro" id="IPR024589">
    <property type="entry name" value="Ligninase_C"/>
</dbReference>
<dbReference type="GO" id="GO:0042744">
    <property type="term" value="P:hydrogen peroxide catabolic process"/>
    <property type="evidence" value="ECO:0007669"/>
    <property type="project" value="UniProtKB-KW"/>
</dbReference>
<evidence type="ECO:0000256" key="15">
    <source>
        <dbReference type="PIRSR" id="PIRSR601621-2"/>
    </source>
</evidence>
<evidence type="ECO:0000256" key="12">
    <source>
        <dbReference type="ARBA" id="ARBA00023180"/>
    </source>
</evidence>
<feature type="binding site" evidence="15">
    <location>
        <position position="63"/>
    </location>
    <ligand>
        <name>Ca(2+)</name>
        <dbReference type="ChEBI" id="CHEBI:29108"/>
        <label>1</label>
    </ligand>
</feature>
<keyword evidence="10 15" id="KW-0408">Iron</keyword>
<feature type="domain" description="Plant heme peroxidase family profile" evidence="20">
    <location>
        <begin position="84"/>
        <end position="329"/>
    </location>
</feature>
<feature type="signal peptide" evidence="18">
    <location>
        <begin position="1"/>
        <end position="17"/>
    </location>
</feature>
<dbReference type="STRING" id="231916.A0A409YSS1"/>
<feature type="compositionally biased region" description="Pro residues" evidence="19">
    <location>
        <begin position="335"/>
        <end position="347"/>
    </location>
</feature>
<dbReference type="GO" id="GO:0034599">
    <property type="term" value="P:cellular response to oxidative stress"/>
    <property type="evidence" value="ECO:0007669"/>
    <property type="project" value="InterPro"/>
</dbReference>
<comment type="caution">
    <text evidence="21">The sequence shown here is derived from an EMBL/GenBank/DDBJ whole genome shotgun (WGS) entry which is preliminary data.</text>
</comment>
<evidence type="ECO:0000256" key="6">
    <source>
        <dbReference type="ARBA" id="ARBA00022723"/>
    </source>
</evidence>
<dbReference type="InterPro" id="IPR001621">
    <property type="entry name" value="Ligninase"/>
</dbReference>
<keyword evidence="11 17" id="KW-1015">Disulfide bond</keyword>
<feature type="binding site" evidence="15">
    <location>
        <position position="212"/>
    </location>
    <ligand>
        <name>Ca(2+)</name>
        <dbReference type="ChEBI" id="CHEBI:29108"/>
        <label>2</label>
    </ligand>
</feature>
<dbReference type="PANTHER" id="PTHR31356">
    <property type="entry name" value="THYLAKOID LUMENAL 29 KDA PROTEIN, CHLOROPLASTIC-RELATED"/>
    <property type="match status" value="1"/>
</dbReference>
<evidence type="ECO:0000256" key="11">
    <source>
        <dbReference type="ARBA" id="ARBA00023157"/>
    </source>
</evidence>
<keyword evidence="5 15" id="KW-0349">Heme</keyword>
<dbReference type="InterPro" id="IPR044831">
    <property type="entry name" value="Ccp1-like"/>
</dbReference>
<evidence type="ECO:0000256" key="17">
    <source>
        <dbReference type="PIRSR" id="PIRSR601621-4"/>
    </source>
</evidence>
<keyword evidence="22" id="KW-1185">Reference proteome</keyword>
<feature type="disulfide bond" evidence="17">
    <location>
        <begin position="30"/>
        <end position="296"/>
    </location>
</feature>
<dbReference type="Pfam" id="PF11895">
    <property type="entry name" value="Peroxidase_ext"/>
    <property type="match status" value="1"/>
</dbReference>
<proteinExistence type="inferred from homology"/>
<evidence type="ECO:0000256" key="7">
    <source>
        <dbReference type="ARBA" id="ARBA00022729"/>
    </source>
</evidence>
<dbReference type="GO" id="GO:0005576">
    <property type="term" value="C:extracellular region"/>
    <property type="evidence" value="ECO:0007669"/>
    <property type="project" value="UniProtKB-SubCell"/>
</dbReference>
<evidence type="ECO:0000313" key="21">
    <source>
        <dbReference type="EMBL" id="PPR06050.1"/>
    </source>
</evidence>
<evidence type="ECO:0000256" key="1">
    <source>
        <dbReference type="ARBA" id="ARBA00004613"/>
    </source>
</evidence>
<feature type="binding site" evidence="15">
    <location>
        <position position="205"/>
    </location>
    <ligand>
        <name>Ca(2+)</name>
        <dbReference type="ChEBI" id="CHEBI:29108"/>
        <label>2</label>
    </ligand>
</feature>
<dbReference type="GO" id="GO:0004601">
    <property type="term" value="F:peroxidase activity"/>
    <property type="evidence" value="ECO:0007669"/>
    <property type="project" value="UniProtKB-KW"/>
</dbReference>
<dbReference type="PROSITE" id="PS00435">
    <property type="entry name" value="PEROXIDASE_1"/>
    <property type="match status" value="1"/>
</dbReference>
<dbReference type="PROSITE" id="PS00436">
    <property type="entry name" value="PEROXIDASE_2"/>
    <property type="match status" value="1"/>
</dbReference>
<reference evidence="21 22" key="1">
    <citation type="journal article" date="2018" name="Evol. Lett.">
        <title>Horizontal gene cluster transfer increased hallucinogenic mushroom diversity.</title>
        <authorList>
            <person name="Reynolds H.T."/>
            <person name="Vijayakumar V."/>
            <person name="Gluck-Thaler E."/>
            <person name="Korotkin H.B."/>
            <person name="Matheny P.B."/>
            <person name="Slot J.C."/>
        </authorList>
    </citation>
    <scope>NUCLEOTIDE SEQUENCE [LARGE SCALE GENOMIC DNA]</scope>
    <source>
        <strain evidence="21 22">SRW20</strain>
    </source>
</reference>
<dbReference type="GO" id="GO:0046872">
    <property type="term" value="F:metal ion binding"/>
    <property type="evidence" value="ECO:0007669"/>
    <property type="project" value="UniProtKB-UniRule"/>
</dbReference>
<evidence type="ECO:0000256" key="2">
    <source>
        <dbReference type="ARBA" id="ARBA00006089"/>
    </source>
</evidence>
<evidence type="ECO:0000256" key="9">
    <source>
        <dbReference type="ARBA" id="ARBA00023002"/>
    </source>
</evidence>
<evidence type="ECO:0000256" key="19">
    <source>
        <dbReference type="SAM" id="MobiDB-lite"/>
    </source>
</evidence>
<keyword evidence="7 18" id="KW-0732">Signal</keyword>
<comment type="cofactor">
    <cofactor evidence="15">
        <name>heme b</name>
        <dbReference type="ChEBI" id="CHEBI:60344"/>
    </cofactor>
    <text evidence="15">Binds 1 heme b (iron(II)-protoporphyrin IX) group per subunit.</text>
</comment>
<gene>
    <name evidence="21" type="ORF">CVT26_007512</name>
</gene>
<evidence type="ECO:0000256" key="4">
    <source>
        <dbReference type="ARBA" id="ARBA00022559"/>
    </source>
</evidence>